<dbReference type="Gene3D" id="1.25.40.10">
    <property type="entry name" value="Tetratricopeptide repeat domain"/>
    <property type="match status" value="3"/>
</dbReference>
<comment type="similarity">
    <text evidence="1">Belongs to the sel-1 family.</text>
</comment>
<evidence type="ECO:0000256" key="1">
    <source>
        <dbReference type="ARBA" id="ARBA00038101"/>
    </source>
</evidence>
<keyword evidence="4" id="KW-1185">Reference proteome</keyword>
<dbReference type="InterPro" id="IPR011990">
    <property type="entry name" value="TPR-like_helical_dom_sf"/>
</dbReference>
<dbReference type="OrthoDB" id="272077at2759"/>
<organism evidence="3 4">
    <name type="scientific">Linnemannia hyalina</name>
    <dbReference type="NCBI Taxonomy" id="64524"/>
    <lineage>
        <taxon>Eukaryota</taxon>
        <taxon>Fungi</taxon>
        <taxon>Fungi incertae sedis</taxon>
        <taxon>Mucoromycota</taxon>
        <taxon>Mortierellomycotina</taxon>
        <taxon>Mortierellomycetes</taxon>
        <taxon>Mortierellales</taxon>
        <taxon>Mortierellaceae</taxon>
        <taxon>Linnemannia</taxon>
    </lineage>
</organism>
<dbReference type="PANTHER" id="PTHR11102">
    <property type="entry name" value="SEL-1-LIKE PROTEIN"/>
    <property type="match status" value="1"/>
</dbReference>
<feature type="compositionally biased region" description="Basic residues" evidence="2">
    <location>
        <begin position="421"/>
        <end position="431"/>
    </location>
</feature>
<sequence length="845" mass="92346">MITQPENQSQERVQAIRSVYRTITPNATASTIAATESEFVHVTVYLDPTGREIVFWEDICSSSRTQLEPLCFIAIPDVVLDVYVEAPLMQMDPITSVLRALQVSPAAGPHLSLHSANLPTAHSTFELAPRPAPQLTRQLSLTSEVHPKAQPAPKSAGTDKDIGTFISAKAGDVHAPIKLAEAYSSKAAVWYNKVAHNGSAKVQSNLGILYIKDDGVEKNNTLAMLWLVMAVKQGNASTHNPFTHPLAEVMLITQNGPQERVQAIRPIYKISPSASTSAVSTTPPSNLEIVQIEVRLDSDGKDIILWDDILSAFKDAVNIRRGVKVLPFLKDKEFKNLHPLRIAAVPNTVLDVLVDDLSVSATTAPVALTPPPSLPRPTPSSVPEPSAQPVPQLAPRPVPQPVSQAASRTSNLLESALPHHPQPKTTRRLASRPKSQSAPHPALHSVLLSPSQSPLPSVVTMPSRIHNLDPKYAGEDAKGHSKNYTSTDDSSSDESNNNTPSAIVKSPHSTQSTENHRISYLDNTHGAVEDITYTFIKAQQGDLRSQFKLAMAYKHGSDGLFQSDESAMSWLRKAAEQGHAGAECEIGLFYEMGRGGVEEDDVAAVEWYRKAANRGHADAQKNLGSMYAQGWGVEEDHSEAARWYCKAAGQGHASAQFSLAVLYTQGQGVPKDGFKAYEWFRKAASQGHVEARFSLGSMYFDSQCGVHKNYSKAMNQFQKAAAEGHCDAQFHIGVMHANGLGVPQDDEKAMPWFYMAAKQCHAEAQSCLAVLFFTSRGVVQDHEEALQWFLKAARQGHIPSMFNLGIIYSSKRFWDKSLAMYWYLKAADGGYKGAREAYETLSAQH</sequence>
<dbReference type="InterPro" id="IPR006597">
    <property type="entry name" value="Sel1-like"/>
</dbReference>
<name>A0A9P8BRV8_9FUNG</name>
<dbReference type="SUPFAM" id="SSF81901">
    <property type="entry name" value="HCP-like"/>
    <property type="match status" value="3"/>
</dbReference>
<comment type="caution">
    <text evidence="3">The sequence shown here is derived from an EMBL/GenBank/DDBJ whole genome shotgun (WGS) entry which is preliminary data.</text>
</comment>
<protein>
    <recommendedName>
        <fullName evidence="5">HCP-like protein</fullName>
    </recommendedName>
</protein>
<dbReference type="EMBL" id="JAHRHY010000011">
    <property type="protein sequence ID" value="KAG9065875.1"/>
    <property type="molecule type" value="Genomic_DNA"/>
</dbReference>
<evidence type="ECO:0000313" key="3">
    <source>
        <dbReference type="EMBL" id="KAG9065875.1"/>
    </source>
</evidence>
<dbReference type="AlphaFoldDB" id="A0A9P8BRV8"/>
<dbReference type="SMART" id="SM00671">
    <property type="entry name" value="SEL1"/>
    <property type="match status" value="10"/>
</dbReference>
<dbReference type="Proteomes" id="UP000707451">
    <property type="component" value="Unassembled WGS sequence"/>
</dbReference>
<gene>
    <name evidence="3" type="ORF">KI688_002172</name>
</gene>
<dbReference type="InterPro" id="IPR050767">
    <property type="entry name" value="Sel1_AlgK"/>
</dbReference>
<feature type="compositionally biased region" description="Pro residues" evidence="2">
    <location>
        <begin position="368"/>
        <end position="400"/>
    </location>
</feature>
<proteinExistence type="inferred from homology"/>
<feature type="compositionally biased region" description="Polar residues" evidence="2">
    <location>
        <begin position="401"/>
        <end position="413"/>
    </location>
</feature>
<accession>A0A9P8BRV8</accession>
<evidence type="ECO:0008006" key="5">
    <source>
        <dbReference type="Google" id="ProtNLM"/>
    </source>
</evidence>
<evidence type="ECO:0000313" key="4">
    <source>
        <dbReference type="Proteomes" id="UP000707451"/>
    </source>
</evidence>
<dbReference type="Pfam" id="PF08238">
    <property type="entry name" value="Sel1"/>
    <property type="match status" value="9"/>
</dbReference>
<feature type="compositionally biased region" description="Basic and acidic residues" evidence="2">
    <location>
        <begin position="467"/>
        <end position="479"/>
    </location>
</feature>
<evidence type="ECO:0000256" key="2">
    <source>
        <dbReference type="SAM" id="MobiDB-lite"/>
    </source>
</evidence>
<feature type="region of interest" description="Disordered" evidence="2">
    <location>
        <begin position="364"/>
        <end position="441"/>
    </location>
</feature>
<dbReference type="PANTHER" id="PTHR11102:SF160">
    <property type="entry name" value="ERAD-ASSOCIATED E3 UBIQUITIN-PROTEIN LIGASE COMPONENT HRD3"/>
    <property type="match status" value="1"/>
</dbReference>
<reference evidence="3" key="1">
    <citation type="submission" date="2021-06" db="EMBL/GenBank/DDBJ databases">
        <title>Genome Sequence of Mortierella hyaline Strain SCG-10, a Cold-Adapted, Nitrate-Reducing Fungus Isolated from Soil in Minnesota, USA.</title>
        <authorList>
            <person name="Aldossari N."/>
        </authorList>
    </citation>
    <scope>NUCLEOTIDE SEQUENCE</scope>
    <source>
        <strain evidence="3">SCG-10</strain>
    </source>
</reference>
<feature type="compositionally biased region" description="Low complexity" evidence="2">
    <location>
        <begin position="485"/>
        <end position="501"/>
    </location>
</feature>
<feature type="region of interest" description="Disordered" evidence="2">
    <location>
        <begin position="467"/>
        <end position="514"/>
    </location>
</feature>